<dbReference type="Gene3D" id="3.90.215.10">
    <property type="entry name" value="Gamma Fibrinogen, chain A, domain 1"/>
    <property type="match status" value="1"/>
</dbReference>
<evidence type="ECO:0000259" key="2">
    <source>
        <dbReference type="PROSITE" id="PS51406"/>
    </source>
</evidence>
<dbReference type="PANTHER" id="PTHR19143">
    <property type="entry name" value="FIBRINOGEN/TENASCIN/ANGIOPOEITIN"/>
    <property type="match status" value="1"/>
</dbReference>
<sequence>MKNLYIVGVILLLRTALIHASEDEKTVCGKKEKALALLETAEGLLSKAKLFYPTCKGASGSNESDCGEKERSLAYIEISRNLISEVKVHFPSCPKTEAKEHKAKDCFDILATGQSTSGVYKGWLRDPQPVDVFCDMDSEGGGWTVIQRRNNFSEPLNFNRGWEAYKTGFGRLTGEFWLGNDNIYALTNQGEYEVRFDLADDKGEHRYAIYNSFRIDDEDSSYTLHIGNYSGDAGDSMKFYNGAKFSTKDRGDTTKAQQGGGGWWWNNSRYCNLNGIYKTKYPTSIHWFPWRKFDGLTRVEIKVRPR</sequence>
<dbReference type="InterPro" id="IPR036056">
    <property type="entry name" value="Fibrinogen-like_C"/>
</dbReference>
<feature type="domain" description="Fibrinogen C-terminal" evidence="2">
    <location>
        <begin position="97"/>
        <end position="306"/>
    </location>
</feature>
<dbReference type="Pfam" id="PF00147">
    <property type="entry name" value="Fibrinogen_C"/>
    <property type="match status" value="1"/>
</dbReference>
<evidence type="ECO:0000313" key="3">
    <source>
        <dbReference type="EMBL" id="CAL1270653.1"/>
    </source>
</evidence>
<dbReference type="InterPro" id="IPR002181">
    <property type="entry name" value="Fibrinogen_a/b/g_C_dom"/>
</dbReference>
<evidence type="ECO:0000256" key="1">
    <source>
        <dbReference type="SAM" id="SignalP"/>
    </source>
</evidence>
<dbReference type="GO" id="GO:0005615">
    <property type="term" value="C:extracellular space"/>
    <property type="evidence" value="ECO:0007669"/>
    <property type="project" value="TreeGrafter"/>
</dbReference>
<dbReference type="AlphaFoldDB" id="A0AAV1ZJR2"/>
<dbReference type="SUPFAM" id="SSF56496">
    <property type="entry name" value="Fibrinogen C-terminal domain-like"/>
    <property type="match status" value="1"/>
</dbReference>
<dbReference type="InterPro" id="IPR014716">
    <property type="entry name" value="Fibrinogen_a/b/g_C_1"/>
</dbReference>
<feature type="chain" id="PRO_5043337428" description="Fibrinogen C-terminal domain-containing protein" evidence="1">
    <location>
        <begin position="21"/>
        <end position="306"/>
    </location>
</feature>
<accession>A0AAV1ZJR2</accession>
<dbReference type="SMART" id="SM00186">
    <property type="entry name" value="FBG"/>
    <property type="match status" value="1"/>
</dbReference>
<name>A0AAV1ZJR2_9ARAC</name>
<dbReference type="PROSITE" id="PS51406">
    <property type="entry name" value="FIBRINOGEN_C_2"/>
    <property type="match status" value="1"/>
</dbReference>
<organism evidence="3 4">
    <name type="scientific">Larinioides sclopetarius</name>
    <dbReference type="NCBI Taxonomy" id="280406"/>
    <lineage>
        <taxon>Eukaryota</taxon>
        <taxon>Metazoa</taxon>
        <taxon>Ecdysozoa</taxon>
        <taxon>Arthropoda</taxon>
        <taxon>Chelicerata</taxon>
        <taxon>Arachnida</taxon>
        <taxon>Araneae</taxon>
        <taxon>Araneomorphae</taxon>
        <taxon>Entelegynae</taxon>
        <taxon>Araneoidea</taxon>
        <taxon>Araneidae</taxon>
        <taxon>Larinioides</taxon>
    </lineage>
</organism>
<evidence type="ECO:0000313" key="4">
    <source>
        <dbReference type="Proteomes" id="UP001497382"/>
    </source>
</evidence>
<proteinExistence type="predicted"/>
<feature type="signal peptide" evidence="1">
    <location>
        <begin position="1"/>
        <end position="20"/>
    </location>
</feature>
<gene>
    <name evidence="3" type="ORF">LARSCL_LOCUS5417</name>
</gene>
<protein>
    <recommendedName>
        <fullName evidence="2">Fibrinogen C-terminal domain-containing protein</fullName>
    </recommendedName>
</protein>
<keyword evidence="1" id="KW-0732">Signal</keyword>
<dbReference type="NCBIfam" id="NF040941">
    <property type="entry name" value="GGGWT_bact"/>
    <property type="match status" value="1"/>
</dbReference>
<dbReference type="EMBL" id="CAXIEN010000050">
    <property type="protein sequence ID" value="CAL1270653.1"/>
    <property type="molecule type" value="Genomic_DNA"/>
</dbReference>
<reference evidence="3 4" key="1">
    <citation type="submission" date="2024-04" db="EMBL/GenBank/DDBJ databases">
        <authorList>
            <person name="Rising A."/>
            <person name="Reimegard J."/>
            <person name="Sonavane S."/>
            <person name="Akerstrom W."/>
            <person name="Nylinder S."/>
            <person name="Hedman E."/>
            <person name="Kallberg Y."/>
        </authorList>
    </citation>
    <scope>NUCLEOTIDE SEQUENCE [LARGE SCALE GENOMIC DNA]</scope>
</reference>
<dbReference type="InterPro" id="IPR050373">
    <property type="entry name" value="Fibrinogen_C-term_domain"/>
</dbReference>
<comment type="caution">
    <text evidence="3">The sequence shown here is derived from an EMBL/GenBank/DDBJ whole genome shotgun (WGS) entry which is preliminary data.</text>
</comment>
<dbReference type="PANTHER" id="PTHR19143:SF458">
    <property type="entry name" value="FIBRINOGEN C-TERMINAL DOMAIN-CONTAINING PROTEIN-RELATED"/>
    <property type="match status" value="1"/>
</dbReference>
<dbReference type="CDD" id="cd00087">
    <property type="entry name" value="FReD"/>
    <property type="match status" value="1"/>
</dbReference>
<keyword evidence="4" id="KW-1185">Reference proteome</keyword>
<dbReference type="Proteomes" id="UP001497382">
    <property type="component" value="Unassembled WGS sequence"/>
</dbReference>